<protein>
    <recommendedName>
        <fullName evidence="4">Permease</fullName>
    </recommendedName>
</protein>
<evidence type="ECO:0000313" key="3">
    <source>
        <dbReference type="Proteomes" id="UP000663525"/>
    </source>
</evidence>
<keyword evidence="1" id="KW-0812">Transmembrane</keyword>
<evidence type="ECO:0000313" key="2">
    <source>
        <dbReference type="EMBL" id="QSG07214.1"/>
    </source>
</evidence>
<feature type="transmembrane region" description="Helical" evidence="1">
    <location>
        <begin position="99"/>
        <end position="122"/>
    </location>
</feature>
<keyword evidence="1" id="KW-1133">Transmembrane helix</keyword>
<name>A0A897N3K0_9EURY</name>
<evidence type="ECO:0008006" key="4">
    <source>
        <dbReference type="Google" id="ProtNLM"/>
    </source>
</evidence>
<keyword evidence="1" id="KW-0472">Membrane</keyword>
<dbReference type="EMBL" id="CP064787">
    <property type="protein sequence ID" value="QSG07214.1"/>
    <property type="molecule type" value="Genomic_DNA"/>
</dbReference>
<proteinExistence type="predicted"/>
<feature type="transmembrane region" description="Helical" evidence="1">
    <location>
        <begin position="44"/>
        <end position="63"/>
    </location>
</feature>
<dbReference type="AlphaFoldDB" id="A0A897N3K0"/>
<gene>
    <name evidence="2" type="ORF">HSR121_2896</name>
</gene>
<organism evidence="2 3">
    <name type="scientific">Halapricum desulfuricans</name>
    <dbReference type="NCBI Taxonomy" id="2841257"/>
    <lineage>
        <taxon>Archaea</taxon>
        <taxon>Methanobacteriati</taxon>
        <taxon>Methanobacteriota</taxon>
        <taxon>Stenosarchaea group</taxon>
        <taxon>Halobacteria</taxon>
        <taxon>Halobacteriales</taxon>
        <taxon>Haloarculaceae</taxon>
        <taxon>Halapricum</taxon>
    </lineage>
</organism>
<feature type="transmembrane region" description="Helical" evidence="1">
    <location>
        <begin position="75"/>
        <end position="92"/>
    </location>
</feature>
<feature type="transmembrane region" description="Helical" evidence="1">
    <location>
        <begin position="12"/>
        <end position="32"/>
    </location>
</feature>
<reference evidence="2" key="1">
    <citation type="submission" date="2020-11" db="EMBL/GenBank/DDBJ databases">
        <title>Carbohydrate-dependent, anaerobic sulfur respiration: A novel catabolism in halophilic archaea.</title>
        <authorList>
            <person name="Sorokin D.Y."/>
            <person name="Messina E."/>
            <person name="Smedile F."/>
            <person name="La Cono V."/>
            <person name="Hallsworth J.E."/>
            <person name="Yakimov M.M."/>
        </authorList>
    </citation>
    <scope>NUCLEOTIDE SEQUENCE</scope>
    <source>
        <strain evidence="2">HSR12-1</strain>
    </source>
</reference>
<dbReference type="RefSeq" id="WP_229113664.1">
    <property type="nucleotide sequence ID" value="NZ_CP064787.1"/>
</dbReference>
<accession>A0A897N3K0</accession>
<dbReference type="GeneID" id="68856432"/>
<sequence length="134" mass="13400">MALSLPADGRDLVLGTGAGVVGFLFGLALLVVGAAGRIDLLDQLLAVVVLAVVAFAFGVAGLYDNVALGVPRRGAAHLVSGSAIVLALLAPYGESGRLFAATAGLFLLAAGIYQLAIAVGVLESDQQPADELET</sequence>
<dbReference type="Proteomes" id="UP000663525">
    <property type="component" value="Chromosome"/>
</dbReference>
<evidence type="ECO:0000256" key="1">
    <source>
        <dbReference type="SAM" id="Phobius"/>
    </source>
</evidence>